<proteinExistence type="predicted"/>
<dbReference type="Proteomes" id="UP000823617">
    <property type="component" value="Unassembled WGS sequence"/>
</dbReference>
<evidence type="ECO:0000256" key="2">
    <source>
        <dbReference type="SAM" id="SignalP"/>
    </source>
</evidence>
<organism evidence="4 5">
    <name type="scientific">Candidatus Cryptobacteroides intestinigallinarum</name>
    <dbReference type="NCBI Taxonomy" id="2840767"/>
    <lineage>
        <taxon>Bacteria</taxon>
        <taxon>Pseudomonadati</taxon>
        <taxon>Bacteroidota</taxon>
        <taxon>Bacteroidia</taxon>
        <taxon>Bacteroidales</taxon>
        <taxon>Candidatus Cryptobacteroides</taxon>
    </lineage>
</organism>
<name>A0A9D9HK67_9BACT</name>
<dbReference type="EMBL" id="JADIMK010000027">
    <property type="protein sequence ID" value="MBO8455350.1"/>
    <property type="molecule type" value="Genomic_DNA"/>
</dbReference>
<feature type="region of interest" description="Disordered" evidence="1">
    <location>
        <begin position="31"/>
        <end position="65"/>
    </location>
</feature>
<reference evidence="4" key="2">
    <citation type="journal article" date="2021" name="PeerJ">
        <title>Extensive microbial diversity within the chicken gut microbiome revealed by metagenomics and culture.</title>
        <authorList>
            <person name="Gilroy R."/>
            <person name="Ravi A."/>
            <person name="Getino M."/>
            <person name="Pursley I."/>
            <person name="Horton D.L."/>
            <person name="Alikhan N.F."/>
            <person name="Baker D."/>
            <person name="Gharbi K."/>
            <person name="Hall N."/>
            <person name="Watson M."/>
            <person name="Adriaenssens E.M."/>
            <person name="Foster-Nyarko E."/>
            <person name="Jarju S."/>
            <person name="Secka A."/>
            <person name="Antonio M."/>
            <person name="Oren A."/>
            <person name="Chaudhuri R.R."/>
            <person name="La Ragione R."/>
            <person name="Hildebrand F."/>
            <person name="Pallen M.J."/>
        </authorList>
    </citation>
    <scope>NUCLEOTIDE SEQUENCE</scope>
    <source>
        <strain evidence="4">B1-3475</strain>
    </source>
</reference>
<dbReference type="Pfam" id="PF18050">
    <property type="entry name" value="Cyclophil_like2"/>
    <property type="match status" value="1"/>
</dbReference>
<evidence type="ECO:0000259" key="3">
    <source>
        <dbReference type="Pfam" id="PF18050"/>
    </source>
</evidence>
<keyword evidence="2" id="KW-0732">Signal</keyword>
<dbReference type="PROSITE" id="PS51257">
    <property type="entry name" value="PROKAR_LIPOPROTEIN"/>
    <property type="match status" value="1"/>
</dbReference>
<comment type="caution">
    <text evidence="4">The sequence shown here is derived from an EMBL/GenBank/DDBJ whole genome shotgun (WGS) entry which is preliminary data.</text>
</comment>
<gene>
    <name evidence="4" type="ORF">IAC08_02955</name>
</gene>
<dbReference type="SUPFAM" id="SSF50891">
    <property type="entry name" value="Cyclophilin-like"/>
    <property type="match status" value="1"/>
</dbReference>
<feature type="signal peptide" evidence="2">
    <location>
        <begin position="1"/>
        <end position="18"/>
    </location>
</feature>
<dbReference type="Gene3D" id="2.40.100.20">
    <property type="match status" value="1"/>
</dbReference>
<evidence type="ECO:0000313" key="5">
    <source>
        <dbReference type="Proteomes" id="UP000823617"/>
    </source>
</evidence>
<feature type="compositionally biased region" description="Acidic residues" evidence="1">
    <location>
        <begin position="45"/>
        <end position="63"/>
    </location>
</feature>
<dbReference type="InterPro" id="IPR029000">
    <property type="entry name" value="Cyclophilin-like_dom_sf"/>
</dbReference>
<dbReference type="InterPro" id="IPR041183">
    <property type="entry name" value="Cyclophilin-like"/>
</dbReference>
<feature type="domain" description="Cyclophilin-like" evidence="3">
    <location>
        <begin position="71"/>
        <end position="178"/>
    </location>
</feature>
<feature type="chain" id="PRO_5039491503" description="Cyclophilin-like domain-containing protein" evidence="2">
    <location>
        <begin position="19"/>
        <end position="180"/>
    </location>
</feature>
<evidence type="ECO:0000256" key="1">
    <source>
        <dbReference type="SAM" id="MobiDB-lite"/>
    </source>
</evidence>
<sequence length="180" mass="19509">MIKFIAALMLLCPMFGIASCEDSNAYVHSTGVTGGHTEDGGSGTEDTENPEQDQNDEENQEDMEPVKDIVLTIGGSRFTAVLEDNAAAEAFAAMLPMDLQMEELNGNEKYHYLDESLPVSSERPGTIREGDLMLWGSSCIVLFYGTFQSSYSYTRLGRIENPEGLAEAVGSGSVQVSFSL</sequence>
<accession>A0A9D9HK67</accession>
<protein>
    <recommendedName>
        <fullName evidence="3">Cyclophilin-like domain-containing protein</fullName>
    </recommendedName>
</protein>
<evidence type="ECO:0000313" key="4">
    <source>
        <dbReference type="EMBL" id="MBO8455350.1"/>
    </source>
</evidence>
<dbReference type="AlphaFoldDB" id="A0A9D9HK67"/>
<reference evidence="4" key="1">
    <citation type="submission" date="2020-10" db="EMBL/GenBank/DDBJ databases">
        <authorList>
            <person name="Gilroy R."/>
        </authorList>
    </citation>
    <scope>NUCLEOTIDE SEQUENCE</scope>
    <source>
        <strain evidence="4">B1-3475</strain>
    </source>
</reference>